<dbReference type="FunCoup" id="A0A2V0PN07">
    <property type="interactions" value="138"/>
</dbReference>
<dbReference type="GO" id="GO:0046856">
    <property type="term" value="P:phosphatidylinositol dephosphorylation"/>
    <property type="evidence" value="ECO:0007669"/>
    <property type="project" value="InterPro"/>
</dbReference>
<dbReference type="SMART" id="SM00320">
    <property type="entry name" value="WD40"/>
    <property type="match status" value="4"/>
</dbReference>
<feature type="compositionally biased region" description="Pro residues" evidence="3">
    <location>
        <begin position="148"/>
        <end position="157"/>
    </location>
</feature>
<organism evidence="5 6">
    <name type="scientific">Raphidocelis subcapitata</name>
    <dbReference type="NCBI Taxonomy" id="307507"/>
    <lineage>
        <taxon>Eukaryota</taxon>
        <taxon>Viridiplantae</taxon>
        <taxon>Chlorophyta</taxon>
        <taxon>core chlorophytes</taxon>
        <taxon>Chlorophyceae</taxon>
        <taxon>CS clade</taxon>
        <taxon>Sphaeropleales</taxon>
        <taxon>Selenastraceae</taxon>
        <taxon>Raphidocelis</taxon>
    </lineage>
</organism>
<evidence type="ECO:0000256" key="2">
    <source>
        <dbReference type="PROSITE-ProRule" id="PRU00221"/>
    </source>
</evidence>
<dbReference type="InterPro" id="IPR046985">
    <property type="entry name" value="IP5"/>
</dbReference>
<dbReference type="SMART" id="SM00128">
    <property type="entry name" value="IPPc"/>
    <property type="match status" value="1"/>
</dbReference>
<feature type="compositionally biased region" description="Low complexity" evidence="3">
    <location>
        <begin position="42"/>
        <end position="67"/>
    </location>
</feature>
<dbReference type="InterPro" id="IPR056454">
    <property type="entry name" value="Beta-prop_IP5PC_F"/>
</dbReference>
<evidence type="ECO:0000256" key="3">
    <source>
        <dbReference type="SAM" id="MobiDB-lite"/>
    </source>
</evidence>
<dbReference type="STRING" id="307507.A0A2V0PN07"/>
<keyword evidence="2" id="KW-0853">WD repeat</keyword>
<dbReference type="SUPFAM" id="SSF101908">
    <property type="entry name" value="Putative isomerase YbhE"/>
    <property type="match status" value="1"/>
</dbReference>
<evidence type="ECO:0000259" key="4">
    <source>
        <dbReference type="SMART" id="SM00128"/>
    </source>
</evidence>
<feature type="repeat" description="WD" evidence="2">
    <location>
        <begin position="440"/>
        <end position="472"/>
    </location>
</feature>
<dbReference type="Gene3D" id="2.130.10.10">
    <property type="entry name" value="YVTN repeat-like/Quinoprotein amine dehydrogenase"/>
    <property type="match status" value="1"/>
</dbReference>
<evidence type="ECO:0000256" key="1">
    <source>
        <dbReference type="ARBA" id="ARBA00010768"/>
    </source>
</evidence>
<feature type="compositionally biased region" description="Gly residues" evidence="3">
    <location>
        <begin position="670"/>
        <end position="681"/>
    </location>
</feature>
<feature type="domain" description="Inositol polyphosphate-related phosphatase" evidence="4">
    <location>
        <begin position="825"/>
        <end position="1219"/>
    </location>
</feature>
<name>A0A2V0PN07_9CHLO</name>
<dbReference type="GO" id="GO:0004439">
    <property type="term" value="F:phosphatidylinositol-4,5-bisphosphate 5-phosphatase activity"/>
    <property type="evidence" value="ECO:0007669"/>
    <property type="project" value="TreeGrafter"/>
</dbReference>
<dbReference type="InterPro" id="IPR001680">
    <property type="entry name" value="WD40_rpt"/>
</dbReference>
<comment type="caution">
    <text evidence="5">The sequence shown here is derived from an EMBL/GenBank/DDBJ whole genome shotgun (WGS) entry which is preliminary data.</text>
</comment>
<dbReference type="AlphaFoldDB" id="A0A2V0PN07"/>
<sequence>MSGNPFHQAGGWDPFGDDPPPPQPQPAAALKPARAPPPAPPGARGAEPGDPFAAAGGLGDLLGDAVAAPPPPPPAYEAASNLPPPPPYEAAAAAPPAYGEALDLPPPPSYDELFAMTASAGGGSSGGGGGSSGSGGGGAGPSPLKPARAPPAAPPGRPAAAAGAPSPLAPARAPPPAPPRGGGGSSGGGGSGLAPSRPAPRPPPPAGAGPLTAANPFAVAGAPASADAIRSVPLGHGGGSSSASSSSSDAEEELFPRGGRPGGPPAGAGGASPASDAVPRAAEGFGSALAWSRPECRPLSVAARPAAERPLCAHVRLAPLRPKEAAPLKRLAALGGSLFAAPAGEGGQLLQWALSGALAGGGTLPAGGQRAGGEDWDSAACAELAPRGAPADGDGAARGAVTCLAAHPPSGRLWAGAADGRVHCWAVGAAGEAARWQHAWVAHSGKVKAMAASPEGRLFTAGGSAGAIRMWSYQGAPSPALPPRQARNLRKLQGGPPHGKVMRLAISAGGRVLWSCGRETLSLWSAYNGQHLGTIAAAPEPSPAFGAAAFASPALGLALAANGLPSFDPAAISAKTGLDERALDRARAASFIPDEGEGEEAEDAAKEALKTVAKGVSKAGKFLGKLGKKLEAAALNAAAGSGLVAAGSAGSPRSGGGRDEAFSLSPAHSGGAGGGGGGGGAADKAARWGSIKVLEPGPDGCVWVGYRRGLLEKYSELGQLLWSSPGFAPGVTSAAAVGRAMWIGGLDGRVWELDAATCEQARAWRAHAFPVAAVAAAATAGGQTPAAATLGRDGAVRAWPAAAPAAAAVAAWRAAARGAGCLRDASLMVLATTWNVNEGRPGRAALIEWLGERSGAAQLVVVGLQELEMGTSSVAMDRIYAGLARSKLEAGTEKAQLWASEVAACLDGGAGAWRRVGLRQMSGTLVVAFVRAELERHVGEVSTSCVTCGVMGVGGNKGAVALSFSLMRRRVMVVASHFAAHQEKVASRNADYAKIVRTLRFHNTPASAQAGSGDGAAAGGGADGGDGSGDGGGGGGGDDAWGSGLRDADLLIWVGDFNYRVDCPPGFAPVDETPENTRNDQLYGFVHDRISRRQHLQLLGGDQMLREAHRGAIFVGLGEGPITFLPTYKFEKGRESSERQPFYDQGEKRRVPAWTDRVLFRGSAPQGSPLAPPEGGDPEDVKVALAGGTAASYGSCMTVNDSDHKPVYCLLEVDLPAFEQEASRRAALAAIAGAARGGV</sequence>
<feature type="region of interest" description="Disordered" evidence="3">
    <location>
        <begin position="646"/>
        <end position="681"/>
    </location>
</feature>
<dbReference type="PROSITE" id="PS50082">
    <property type="entry name" value="WD_REPEATS_2"/>
    <property type="match status" value="1"/>
</dbReference>
<dbReference type="PANTHER" id="PTHR11200:SF300">
    <property type="entry name" value="TYPE II INOSITOL 1,4,5-TRISPHOSPHATE 5-PHOSPHATASE"/>
    <property type="match status" value="1"/>
</dbReference>
<gene>
    <name evidence="5" type="ORF">Rsub_12050</name>
</gene>
<dbReference type="OrthoDB" id="1925875at2759"/>
<dbReference type="InterPro" id="IPR036691">
    <property type="entry name" value="Endo/exonu/phosph_ase_sf"/>
</dbReference>
<feature type="compositionally biased region" description="Low complexity" evidence="3">
    <location>
        <begin position="208"/>
        <end position="228"/>
    </location>
</feature>
<dbReference type="PROSITE" id="PS50294">
    <property type="entry name" value="WD_REPEATS_REGION"/>
    <property type="match status" value="1"/>
</dbReference>
<dbReference type="Proteomes" id="UP000247498">
    <property type="component" value="Unassembled WGS sequence"/>
</dbReference>
<feature type="compositionally biased region" description="Low complexity" evidence="3">
    <location>
        <begin position="89"/>
        <end position="101"/>
    </location>
</feature>
<evidence type="ECO:0000313" key="6">
    <source>
        <dbReference type="Proteomes" id="UP000247498"/>
    </source>
</evidence>
<dbReference type="InterPro" id="IPR000300">
    <property type="entry name" value="IPPc"/>
</dbReference>
<feature type="region of interest" description="Disordered" evidence="3">
    <location>
        <begin position="1"/>
        <end position="280"/>
    </location>
</feature>
<dbReference type="Pfam" id="PF23754">
    <property type="entry name" value="Beta-prop_IP5PC_F"/>
    <property type="match status" value="1"/>
</dbReference>
<proteinExistence type="inferred from homology"/>
<dbReference type="Pfam" id="PF22669">
    <property type="entry name" value="Exo_endo_phos2"/>
    <property type="match status" value="1"/>
</dbReference>
<feature type="compositionally biased region" description="Pro residues" evidence="3">
    <location>
        <begin position="197"/>
        <end position="207"/>
    </location>
</feature>
<feature type="compositionally biased region" description="Gly residues" evidence="3">
    <location>
        <begin position="180"/>
        <end position="192"/>
    </location>
</feature>
<dbReference type="Gene3D" id="3.60.10.10">
    <property type="entry name" value="Endonuclease/exonuclease/phosphatase"/>
    <property type="match status" value="1"/>
</dbReference>
<feature type="compositionally biased region" description="Gly residues" evidence="3">
    <location>
        <begin position="120"/>
        <end position="140"/>
    </location>
</feature>
<keyword evidence="6" id="KW-1185">Reference proteome</keyword>
<dbReference type="SUPFAM" id="SSF56219">
    <property type="entry name" value="DNase I-like"/>
    <property type="match status" value="1"/>
</dbReference>
<feature type="compositionally biased region" description="Gly residues" evidence="3">
    <location>
        <begin position="259"/>
        <end position="270"/>
    </location>
</feature>
<dbReference type="InterPro" id="IPR015943">
    <property type="entry name" value="WD40/YVTN_repeat-like_dom_sf"/>
</dbReference>
<feature type="compositionally biased region" description="Low complexity" evidence="3">
    <location>
        <begin position="158"/>
        <end position="171"/>
    </location>
</feature>
<comment type="similarity">
    <text evidence="1">Belongs to the inositol polyphosphate 5-phosphatase family.</text>
</comment>
<reference evidence="5 6" key="1">
    <citation type="journal article" date="2018" name="Sci. Rep.">
        <title>Raphidocelis subcapitata (=Pseudokirchneriella subcapitata) provides an insight into genome evolution and environmental adaptations in the Sphaeropleales.</title>
        <authorList>
            <person name="Suzuki S."/>
            <person name="Yamaguchi H."/>
            <person name="Nakajima N."/>
            <person name="Kawachi M."/>
        </authorList>
    </citation>
    <scope>NUCLEOTIDE SEQUENCE [LARGE SCALE GENOMIC DNA]</scope>
    <source>
        <strain evidence="5 6">NIES-35</strain>
    </source>
</reference>
<accession>A0A2V0PN07</accession>
<dbReference type="EMBL" id="BDRX01000152">
    <property type="protein sequence ID" value="GBF99290.1"/>
    <property type="molecule type" value="Genomic_DNA"/>
</dbReference>
<feature type="compositionally biased region" description="Gly residues" evidence="3">
    <location>
        <begin position="1012"/>
        <end position="1039"/>
    </location>
</feature>
<evidence type="ECO:0000313" key="5">
    <source>
        <dbReference type="EMBL" id="GBF99290.1"/>
    </source>
</evidence>
<feature type="region of interest" description="Disordered" evidence="3">
    <location>
        <begin position="1006"/>
        <end position="1039"/>
    </location>
</feature>
<dbReference type="InParanoid" id="A0A2V0PN07"/>
<dbReference type="PANTHER" id="PTHR11200">
    <property type="entry name" value="INOSITOL 5-PHOSPHATASE"/>
    <property type="match status" value="1"/>
</dbReference>
<protein>
    <submittedName>
        <fullName evidence="5">Inositol polyphosphate phosphatase</fullName>
    </submittedName>
</protein>